<keyword evidence="3" id="KW-0238">DNA-binding</keyword>
<dbReference type="InterPro" id="IPR036388">
    <property type="entry name" value="WH-like_DNA-bd_sf"/>
</dbReference>
<feature type="domain" description="HTH lysR-type" evidence="5">
    <location>
        <begin position="1"/>
        <end position="58"/>
    </location>
</feature>
<dbReference type="GO" id="GO:0000976">
    <property type="term" value="F:transcription cis-regulatory region binding"/>
    <property type="evidence" value="ECO:0007669"/>
    <property type="project" value="TreeGrafter"/>
</dbReference>
<gene>
    <name evidence="6" type="primary">gltR</name>
    <name evidence="6" type="ORF">SAMEA4384403_00377</name>
</gene>
<organism evidence="6 7">
    <name type="scientific">Mammaliicoccus stepanovicii</name>
    <dbReference type="NCBI Taxonomy" id="643214"/>
    <lineage>
        <taxon>Bacteria</taxon>
        <taxon>Bacillati</taxon>
        <taxon>Bacillota</taxon>
        <taxon>Bacilli</taxon>
        <taxon>Bacillales</taxon>
        <taxon>Staphylococcaceae</taxon>
        <taxon>Mammaliicoccus</taxon>
    </lineage>
</organism>
<evidence type="ECO:0000313" key="6">
    <source>
        <dbReference type="EMBL" id="SNV57762.1"/>
    </source>
</evidence>
<dbReference type="KEGG" id="sste:SAMEA4384403_0377"/>
<keyword evidence="2" id="KW-0805">Transcription regulation</keyword>
<dbReference type="Proteomes" id="UP000242084">
    <property type="component" value="Chromosome 1"/>
</dbReference>
<dbReference type="InterPro" id="IPR005119">
    <property type="entry name" value="LysR_subst-bd"/>
</dbReference>
<keyword evidence="4" id="KW-0804">Transcription</keyword>
<accession>A0A239YGC3</accession>
<evidence type="ECO:0000256" key="4">
    <source>
        <dbReference type="ARBA" id="ARBA00023163"/>
    </source>
</evidence>
<proteinExistence type="inferred from homology"/>
<evidence type="ECO:0000256" key="1">
    <source>
        <dbReference type="ARBA" id="ARBA00009437"/>
    </source>
</evidence>
<dbReference type="OrthoDB" id="9785745at2"/>
<dbReference type="AlphaFoldDB" id="A0A239YGC3"/>
<evidence type="ECO:0000256" key="3">
    <source>
        <dbReference type="ARBA" id="ARBA00023125"/>
    </source>
</evidence>
<comment type="similarity">
    <text evidence="1">Belongs to the LysR transcriptional regulatory family.</text>
</comment>
<dbReference type="Gene3D" id="3.40.190.290">
    <property type="match status" value="1"/>
</dbReference>
<dbReference type="Gene3D" id="1.10.10.10">
    <property type="entry name" value="Winged helix-like DNA-binding domain superfamily/Winged helix DNA-binding domain"/>
    <property type="match status" value="1"/>
</dbReference>
<sequence length="280" mass="32232">MNIDYIEDFIKVAETKSINNASKLLHISPPALSMRIKQIENYFDCDLFYRTSRGIFLTKNGDIVLDELIEISQTLKKLKLKTNTVNTSKIRMGMLPSFSLYRIKDTKDKLVHANVDVKIENNTQVLLNHLYNGDIDIITGDISSSNSTKLFYETLYREEYMIVFQKNNNLIFNSNVYIEDLLNYKIFLLSPPCDTLAFIKSNFSNMKLNIECKENLESIFASVKTGQGITIIPKSLATRVESMDLVSKKLSDYYREVGLISYNRKTIDRVLNILPESFIV</sequence>
<dbReference type="CDD" id="cd05466">
    <property type="entry name" value="PBP2_LTTR_substrate"/>
    <property type="match status" value="1"/>
</dbReference>
<keyword evidence="7" id="KW-1185">Reference proteome</keyword>
<evidence type="ECO:0000256" key="2">
    <source>
        <dbReference type="ARBA" id="ARBA00023015"/>
    </source>
</evidence>
<dbReference type="Pfam" id="PF03466">
    <property type="entry name" value="LysR_substrate"/>
    <property type="match status" value="1"/>
</dbReference>
<dbReference type="SUPFAM" id="SSF53850">
    <property type="entry name" value="Periplasmic binding protein-like II"/>
    <property type="match status" value="1"/>
</dbReference>
<dbReference type="EMBL" id="LT906462">
    <property type="protein sequence ID" value="SNV57762.1"/>
    <property type="molecule type" value="Genomic_DNA"/>
</dbReference>
<dbReference type="PANTHER" id="PTHR30126">
    <property type="entry name" value="HTH-TYPE TRANSCRIPTIONAL REGULATOR"/>
    <property type="match status" value="1"/>
</dbReference>
<dbReference type="Pfam" id="PF00126">
    <property type="entry name" value="HTH_1"/>
    <property type="match status" value="1"/>
</dbReference>
<dbReference type="InterPro" id="IPR000847">
    <property type="entry name" value="LysR_HTH_N"/>
</dbReference>
<dbReference type="PANTHER" id="PTHR30126:SF40">
    <property type="entry name" value="HTH-TYPE TRANSCRIPTIONAL REGULATOR GLTR"/>
    <property type="match status" value="1"/>
</dbReference>
<dbReference type="PROSITE" id="PS50931">
    <property type="entry name" value="HTH_LYSR"/>
    <property type="match status" value="1"/>
</dbReference>
<dbReference type="InterPro" id="IPR036390">
    <property type="entry name" value="WH_DNA-bd_sf"/>
</dbReference>
<evidence type="ECO:0000313" key="7">
    <source>
        <dbReference type="Proteomes" id="UP000242084"/>
    </source>
</evidence>
<name>A0A239YGC3_9STAP</name>
<dbReference type="RefSeq" id="WP_158245679.1">
    <property type="nucleotide sequence ID" value="NZ_BMDM01000003.1"/>
</dbReference>
<protein>
    <submittedName>
        <fullName evidence="6">LysR family transcriptional regulator</fullName>
    </submittedName>
</protein>
<dbReference type="GO" id="GO:0003700">
    <property type="term" value="F:DNA-binding transcription factor activity"/>
    <property type="evidence" value="ECO:0007669"/>
    <property type="project" value="InterPro"/>
</dbReference>
<reference evidence="6 7" key="1">
    <citation type="submission" date="2017-06" db="EMBL/GenBank/DDBJ databases">
        <authorList>
            <consortium name="Pathogen Informatics"/>
        </authorList>
    </citation>
    <scope>NUCLEOTIDE SEQUENCE [LARGE SCALE GENOMIC DNA]</scope>
    <source>
        <strain evidence="6 7">NCTC13839</strain>
    </source>
</reference>
<dbReference type="SUPFAM" id="SSF46785">
    <property type="entry name" value="Winged helix' DNA-binding domain"/>
    <property type="match status" value="1"/>
</dbReference>
<evidence type="ECO:0000259" key="5">
    <source>
        <dbReference type="PROSITE" id="PS50931"/>
    </source>
</evidence>